<comment type="caution">
    <text evidence="1">The sequence shown here is derived from an EMBL/GenBank/DDBJ whole genome shotgun (WGS) entry which is preliminary data.</text>
</comment>
<protein>
    <submittedName>
        <fullName evidence="1">Uncharacterized protein</fullName>
    </submittedName>
</protein>
<proteinExistence type="predicted"/>
<dbReference type="AlphaFoldDB" id="A0A0F9PXB1"/>
<name>A0A0F9PXB1_9ZZZZ</name>
<reference evidence="1" key="1">
    <citation type="journal article" date="2015" name="Nature">
        <title>Complex archaea that bridge the gap between prokaryotes and eukaryotes.</title>
        <authorList>
            <person name="Spang A."/>
            <person name="Saw J.H."/>
            <person name="Jorgensen S.L."/>
            <person name="Zaremba-Niedzwiedzka K."/>
            <person name="Martijn J."/>
            <person name="Lind A.E."/>
            <person name="van Eijk R."/>
            <person name="Schleper C."/>
            <person name="Guy L."/>
            <person name="Ettema T.J."/>
        </authorList>
    </citation>
    <scope>NUCLEOTIDE SEQUENCE</scope>
</reference>
<organism evidence="1">
    <name type="scientific">marine sediment metagenome</name>
    <dbReference type="NCBI Taxonomy" id="412755"/>
    <lineage>
        <taxon>unclassified sequences</taxon>
        <taxon>metagenomes</taxon>
        <taxon>ecological metagenomes</taxon>
    </lineage>
</organism>
<sequence>MANEGVLKFGWPTAGLANVTAKILKPDDTVRDSQSAEALDDTGHDKLYTNAGAITIQTGDTVQVFIGTDLVGLGTEYRPETASVALRTTIASVSVADTKFVLTDGPAITDILFNAVIEIYDISGGFSVPRRISAYTSGKEVTLDTDAGFALTAGDVVRIWANSYEGELGTVATDQIADAVWDELVDDHQINGSTGRRLAAHTRR</sequence>
<dbReference type="EMBL" id="LAZR01002491">
    <property type="protein sequence ID" value="KKN29387.1"/>
    <property type="molecule type" value="Genomic_DNA"/>
</dbReference>
<gene>
    <name evidence="1" type="ORF">LCGC14_0844610</name>
</gene>
<accession>A0A0F9PXB1</accession>
<evidence type="ECO:0000313" key="1">
    <source>
        <dbReference type="EMBL" id="KKN29387.1"/>
    </source>
</evidence>